<evidence type="ECO:0000313" key="2">
    <source>
        <dbReference type="EMBL" id="PVX75696.1"/>
    </source>
</evidence>
<keyword evidence="3" id="KW-1185">Reference proteome</keyword>
<dbReference type="Pfam" id="PF01636">
    <property type="entry name" value="APH"/>
    <property type="match status" value="1"/>
</dbReference>
<feature type="domain" description="Aminoglycoside phosphotransferase" evidence="1">
    <location>
        <begin position="25"/>
        <end position="247"/>
    </location>
</feature>
<gene>
    <name evidence="2" type="ORF">C7402_117108</name>
</gene>
<protein>
    <submittedName>
        <fullName evidence="2">Aminoglycoside phosphotransferase (APT) family kinase protein</fullName>
    </submittedName>
</protein>
<dbReference type="RefSeq" id="WP_112173750.1">
    <property type="nucleotide sequence ID" value="NZ_QEOB01000017.1"/>
</dbReference>
<dbReference type="InterPro" id="IPR041726">
    <property type="entry name" value="ACAD10_11_N"/>
</dbReference>
<dbReference type="Gene3D" id="3.90.1200.10">
    <property type="match status" value="1"/>
</dbReference>
<dbReference type="Gene3D" id="3.30.200.20">
    <property type="entry name" value="Phosphorylase Kinase, domain 1"/>
    <property type="match status" value="1"/>
</dbReference>
<name>A0ABX5KG26_9BURK</name>
<organism evidence="2 3">
    <name type="scientific">Paraburkholderia unamae</name>
    <dbReference type="NCBI Taxonomy" id="219649"/>
    <lineage>
        <taxon>Bacteria</taxon>
        <taxon>Pseudomonadati</taxon>
        <taxon>Pseudomonadota</taxon>
        <taxon>Betaproteobacteria</taxon>
        <taxon>Burkholderiales</taxon>
        <taxon>Burkholderiaceae</taxon>
        <taxon>Paraburkholderia</taxon>
    </lineage>
</organism>
<accession>A0ABX5KG26</accession>
<sequence length="354" mass="39591">MEFSKASLTPYLRHKLGPACEVVEVEKFGRGTSRETWFVTCAGGQGEARHLVFRRDPATGSVDFSPLNQEHFIYERLGRTAVPVARVLWWEDDPAWTDRPFYVREHVAGSWDIPHFKDPSPEYDDLRMRISQEHMRKLALVHAVDWRALELNAVLGTAPDTASAAHHYLDSVLALIESQRIEPIPIVLEAVEWLKERAPAASRITLCKGTNGLGEEIFANGEIVAMSDWEEAHIGDPAADFAFLQEFTPTIVRDGKVLWDLEKALDYYRSVGGAPVSAASVQYYYMVRALRMLAFSHRAGASVHRSPATPIRQAWTGTEVLHFSKLLLAHAMGLVPAPDPSYFAELNTSVENAP</sequence>
<dbReference type="InterPro" id="IPR002575">
    <property type="entry name" value="Aminoglycoside_PTrfase"/>
</dbReference>
<evidence type="ECO:0000259" key="1">
    <source>
        <dbReference type="Pfam" id="PF01636"/>
    </source>
</evidence>
<dbReference type="GO" id="GO:0016301">
    <property type="term" value="F:kinase activity"/>
    <property type="evidence" value="ECO:0007669"/>
    <property type="project" value="UniProtKB-KW"/>
</dbReference>
<keyword evidence="2" id="KW-0418">Kinase</keyword>
<dbReference type="SUPFAM" id="SSF56112">
    <property type="entry name" value="Protein kinase-like (PK-like)"/>
    <property type="match status" value="1"/>
</dbReference>
<dbReference type="Proteomes" id="UP000245712">
    <property type="component" value="Unassembled WGS sequence"/>
</dbReference>
<keyword evidence="2" id="KW-0808">Transferase</keyword>
<comment type="caution">
    <text evidence="2">The sequence shown here is derived from an EMBL/GenBank/DDBJ whole genome shotgun (WGS) entry which is preliminary data.</text>
</comment>
<dbReference type="CDD" id="cd05154">
    <property type="entry name" value="ACAD10_11_N-like"/>
    <property type="match status" value="1"/>
</dbReference>
<dbReference type="InterPro" id="IPR011009">
    <property type="entry name" value="Kinase-like_dom_sf"/>
</dbReference>
<reference evidence="2 3" key="1">
    <citation type="submission" date="2018-05" db="EMBL/GenBank/DDBJ databases">
        <title>Genomic Encyclopedia of Type Strains, Phase IV (KMG-V): Genome sequencing to study the core and pangenomes of soil and plant-associated prokaryotes.</title>
        <authorList>
            <person name="Whitman W."/>
        </authorList>
    </citation>
    <scope>NUCLEOTIDE SEQUENCE [LARGE SCALE GENOMIC DNA]</scope>
    <source>
        <strain evidence="2 3">SCZa-39</strain>
    </source>
</reference>
<dbReference type="EMBL" id="QEOB01000017">
    <property type="protein sequence ID" value="PVX75696.1"/>
    <property type="molecule type" value="Genomic_DNA"/>
</dbReference>
<evidence type="ECO:0000313" key="3">
    <source>
        <dbReference type="Proteomes" id="UP000245712"/>
    </source>
</evidence>
<proteinExistence type="predicted"/>